<protein>
    <submittedName>
        <fullName evidence="2">Uncharacterized protein</fullName>
    </submittedName>
</protein>
<keyword evidence="3" id="KW-1185">Reference proteome</keyword>
<name>A0AAI9ZGB1_9PEZI</name>
<comment type="caution">
    <text evidence="2">The sequence shown here is derived from an EMBL/GenBank/DDBJ whole genome shotgun (WGS) entry which is preliminary data.</text>
</comment>
<dbReference type="Proteomes" id="UP001243989">
    <property type="component" value="Unassembled WGS sequence"/>
</dbReference>
<evidence type="ECO:0000313" key="3">
    <source>
        <dbReference type="Proteomes" id="UP001243989"/>
    </source>
</evidence>
<dbReference type="GeneID" id="85477767"/>
<dbReference type="EMBL" id="JAHMHQ010000027">
    <property type="protein sequence ID" value="KAK1623722.1"/>
    <property type="molecule type" value="Genomic_DNA"/>
</dbReference>
<evidence type="ECO:0000256" key="1">
    <source>
        <dbReference type="SAM" id="MobiDB-lite"/>
    </source>
</evidence>
<gene>
    <name evidence="2" type="ORF">BDP81DRAFT_454174</name>
</gene>
<proteinExistence type="predicted"/>
<feature type="region of interest" description="Disordered" evidence="1">
    <location>
        <begin position="1"/>
        <end position="28"/>
    </location>
</feature>
<feature type="region of interest" description="Disordered" evidence="1">
    <location>
        <begin position="145"/>
        <end position="168"/>
    </location>
</feature>
<organism evidence="2 3">
    <name type="scientific">Colletotrichum phormii</name>
    <dbReference type="NCBI Taxonomy" id="359342"/>
    <lineage>
        <taxon>Eukaryota</taxon>
        <taxon>Fungi</taxon>
        <taxon>Dikarya</taxon>
        <taxon>Ascomycota</taxon>
        <taxon>Pezizomycotina</taxon>
        <taxon>Sordariomycetes</taxon>
        <taxon>Hypocreomycetidae</taxon>
        <taxon>Glomerellales</taxon>
        <taxon>Glomerellaceae</taxon>
        <taxon>Colletotrichum</taxon>
        <taxon>Colletotrichum acutatum species complex</taxon>
    </lineage>
</organism>
<feature type="compositionally biased region" description="Polar residues" evidence="1">
    <location>
        <begin position="44"/>
        <end position="55"/>
    </location>
</feature>
<dbReference type="RefSeq" id="XP_060439717.1">
    <property type="nucleotide sequence ID" value="XM_060592905.1"/>
</dbReference>
<evidence type="ECO:0000313" key="2">
    <source>
        <dbReference type="EMBL" id="KAK1623722.1"/>
    </source>
</evidence>
<accession>A0AAI9ZGB1</accession>
<sequence>MPNVETRGRHQSGKELKPSSSPPVQGSVHECHCSVLNLQQLSQHQTTGQRLSQMTGLPPELRPRTTTFRPGDLRASFCMMFAKRVRTAEPLGLNLDDRSMQDAGGNMQAPQALQMCSAVQVSVANNTSEPTNISCNVQVDTGMPILSSSRGPRARGATEVLSRASDAK</sequence>
<feature type="compositionally biased region" description="Basic and acidic residues" evidence="1">
    <location>
        <begin position="1"/>
        <end position="17"/>
    </location>
</feature>
<dbReference type="AlphaFoldDB" id="A0AAI9ZGB1"/>
<feature type="region of interest" description="Disordered" evidence="1">
    <location>
        <begin position="44"/>
        <end position="69"/>
    </location>
</feature>
<reference evidence="2" key="1">
    <citation type="submission" date="2021-06" db="EMBL/GenBank/DDBJ databases">
        <title>Comparative genomics, transcriptomics and evolutionary studies reveal genomic signatures of adaptation to plant cell wall in hemibiotrophic fungi.</title>
        <authorList>
            <consortium name="DOE Joint Genome Institute"/>
            <person name="Baroncelli R."/>
            <person name="Diaz J.F."/>
            <person name="Benocci T."/>
            <person name="Peng M."/>
            <person name="Battaglia E."/>
            <person name="Haridas S."/>
            <person name="Andreopoulos W."/>
            <person name="Labutti K."/>
            <person name="Pangilinan J."/>
            <person name="Floch G.L."/>
            <person name="Makela M.R."/>
            <person name="Henrissat B."/>
            <person name="Grigoriev I.V."/>
            <person name="Crouch J.A."/>
            <person name="De Vries R.P."/>
            <person name="Sukno S.A."/>
            <person name="Thon M.R."/>
        </authorList>
    </citation>
    <scope>NUCLEOTIDE SEQUENCE</scope>
    <source>
        <strain evidence="2">CBS 102054</strain>
    </source>
</reference>